<proteinExistence type="predicted"/>
<gene>
    <name evidence="2" type="ORF">DMI76_07505</name>
</gene>
<dbReference type="Pfam" id="PF12760">
    <property type="entry name" value="Zn_ribbon_IS1595"/>
    <property type="match status" value="1"/>
</dbReference>
<organism evidence="2 3">
    <name type="scientific">Akkermansia massiliensis</name>
    <dbReference type="NCBI Taxonomy" id="2927224"/>
    <lineage>
        <taxon>Bacteria</taxon>
        <taxon>Pseudomonadati</taxon>
        <taxon>Verrucomicrobiota</taxon>
        <taxon>Verrucomicrobiia</taxon>
        <taxon>Verrucomicrobiales</taxon>
        <taxon>Akkermansiaceae</taxon>
        <taxon>Akkermansia</taxon>
    </lineage>
</organism>
<dbReference type="EMBL" id="CP029701">
    <property type="protein sequence ID" value="QHV64339.1"/>
    <property type="molecule type" value="Genomic_DNA"/>
</dbReference>
<dbReference type="Pfam" id="PF12762">
    <property type="entry name" value="DDE_Tnp_IS1595"/>
    <property type="match status" value="1"/>
</dbReference>
<dbReference type="Proteomes" id="UP000642553">
    <property type="component" value="Chromosome"/>
</dbReference>
<name>A0AAE6W3I4_9BACT</name>
<dbReference type="PANTHER" id="PTHR47163:SF2">
    <property type="entry name" value="SI:DKEY-17M8.2"/>
    <property type="match status" value="1"/>
</dbReference>
<dbReference type="InterPro" id="IPR053164">
    <property type="entry name" value="IS1016-like_transposase"/>
</dbReference>
<protein>
    <submittedName>
        <fullName evidence="2">IS1595 family transposase</fullName>
    </submittedName>
</protein>
<dbReference type="SMART" id="SM01126">
    <property type="entry name" value="DDE_Tnp_IS1595"/>
    <property type="match status" value="1"/>
</dbReference>
<sequence>MGKTKFKYTSLYEFFSKFPNEESARKYFELKRWNGHVRCPHCGSDHITKCKNHFPMPYRCKDCRKFFSVRFGTILEESKLPLHKWLMCMYLLATSRKGISSIQVSKELGITQKSAWFLCHRIREVWMKDKKEKLDGIVEVDETFIGGKESNKHFSKKLNKGRGSVGKLIVIGAKQRNGKVIVKHIDDTSAYNLQGFIGRHVERNSNVFTDEFKSYKGLVGFVHEFVNHKGKQYVNGEVHTNSIESFWSLLKRGYYGVYHYMSKKHLKRYIHEFSFRYNTSKENVLDFLGKTIEMMDGKRLMYCDLIK</sequence>
<evidence type="ECO:0000313" key="3">
    <source>
        <dbReference type="Proteomes" id="UP000642553"/>
    </source>
</evidence>
<dbReference type="InterPro" id="IPR024442">
    <property type="entry name" value="Transposase_Zn_ribbon"/>
</dbReference>
<dbReference type="RefSeq" id="WP_102722762.1">
    <property type="nucleotide sequence ID" value="NZ_CP029701.1"/>
</dbReference>
<dbReference type="AlphaFoldDB" id="A0AAE6W3I4"/>
<dbReference type="NCBIfam" id="NF033547">
    <property type="entry name" value="transpos_IS1595"/>
    <property type="match status" value="1"/>
</dbReference>
<dbReference type="PANTHER" id="PTHR47163">
    <property type="entry name" value="DDE_TNP_IS1595 DOMAIN-CONTAINING PROTEIN"/>
    <property type="match status" value="1"/>
</dbReference>
<feature type="domain" description="ISXO2-like transposase" evidence="1">
    <location>
        <begin position="133"/>
        <end position="278"/>
    </location>
</feature>
<reference evidence="2" key="1">
    <citation type="submission" date="2018-05" db="EMBL/GenBank/DDBJ databases">
        <title>Complete genome sequnece of Akkermansia muciniphila EB-AMDK-40.</title>
        <authorList>
            <person name="Nam Y.-D."/>
            <person name="Chung W.-H."/>
            <person name="Park Y.S."/>
            <person name="Kang J."/>
        </authorList>
    </citation>
    <scope>NUCLEOTIDE SEQUENCE</scope>
    <source>
        <strain evidence="2">EB-AMDK-40</strain>
    </source>
</reference>
<evidence type="ECO:0000259" key="1">
    <source>
        <dbReference type="SMART" id="SM01126"/>
    </source>
</evidence>
<evidence type="ECO:0000313" key="2">
    <source>
        <dbReference type="EMBL" id="QHV64339.1"/>
    </source>
</evidence>
<accession>A0AAE6W3I4</accession>
<dbReference type="InterPro" id="IPR024445">
    <property type="entry name" value="Tnp_ISXO2-like"/>
</dbReference>